<feature type="transmembrane region" description="Helical" evidence="2">
    <location>
        <begin position="120"/>
        <end position="142"/>
    </location>
</feature>
<evidence type="ECO:0000256" key="2">
    <source>
        <dbReference type="SAM" id="Phobius"/>
    </source>
</evidence>
<evidence type="ECO:0008006" key="5">
    <source>
        <dbReference type="Google" id="ProtNLM"/>
    </source>
</evidence>
<proteinExistence type="predicted"/>
<evidence type="ECO:0000313" key="3">
    <source>
        <dbReference type="EMBL" id="WCZ32037.1"/>
    </source>
</evidence>
<evidence type="ECO:0000313" key="4">
    <source>
        <dbReference type="Proteomes" id="UP001220064"/>
    </source>
</evidence>
<gene>
    <name evidence="3" type="ORF">CMASS_02895</name>
</gene>
<name>A0ABY7U8L6_9CORY</name>
<keyword evidence="2" id="KW-0812">Transmembrane</keyword>
<organism evidence="3 4">
    <name type="scientific">Corynebacterium massiliense DSM 45435</name>
    <dbReference type="NCBI Taxonomy" id="1121364"/>
    <lineage>
        <taxon>Bacteria</taxon>
        <taxon>Bacillati</taxon>
        <taxon>Actinomycetota</taxon>
        <taxon>Actinomycetes</taxon>
        <taxon>Mycobacteriales</taxon>
        <taxon>Corynebacteriaceae</taxon>
        <taxon>Corynebacterium</taxon>
    </lineage>
</organism>
<feature type="compositionally biased region" description="Low complexity" evidence="1">
    <location>
        <begin position="59"/>
        <end position="94"/>
    </location>
</feature>
<feature type="compositionally biased region" description="Polar residues" evidence="1">
    <location>
        <begin position="1"/>
        <end position="14"/>
    </location>
</feature>
<keyword evidence="2" id="KW-0472">Membrane</keyword>
<feature type="region of interest" description="Disordered" evidence="1">
    <location>
        <begin position="1"/>
        <end position="94"/>
    </location>
</feature>
<dbReference type="RefSeq" id="WP_022863638.1">
    <property type="nucleotide sequence ID" value="NZ_ATVG01000013.1"/>
</dbReference>
<feature type="compositionally biased region" description="Basic and acidic residues" evidence="1">
    <location>
        <begin position="197"/>
        <end position="210"/>
    </location>
</feature>
<feature type="compositionally biased region" description="Polar residues" evidence="1">
    <location>
        <begin position="23"/>
        <end position="34"/>
    </location>
</feature>
<accession>A0ABY7U8L6</accession>
<evidence type="ECO:0000256" key="1">
    <source>
        <dbReference type="SAM" id="MobiDB-lite"/>
    </source>
</evidence>
<feature type="compositionally biased region" description="Polar residues" evidence="1">
    <location>
        <begin position="43"/>
        <end position="58"/>
    </location>
</feature>
<dbReference type="Proteomes" id="UP001220064">
    <property type="component" value="Chromosome"/>
</dbReference>
<dbReference type="EMBL" id="CP063189">
    <property type="protein sequence ID" value="WCZ32037.1"/>
    <property type="molecule type" value="Genomic_DNA"/>
</dbReference>
<reference evidence="3 4" key="1">
    <citation type="submission" date="2020-10" db="EMBL/GenBank/DDBJ databases">
        <title>Complete genome sequence of Corynebacterium massiliense DSM 45435, type strain of Corynebacterium massiliense.</title>
        <authorList>
            <person name="Busche T."/>
            <person name="Kalinowski J."/>
            <person name="Ruckert C."/>
        </authorList>
    </citation>
    <scope>NUCLEOTIDE SEQUENCE [LARGE SCALE GENOMIC DNA]</scope>
    <source>
        <strain evidence="3 4">DSM 45435</strain>
    </source>
</reference>
<feature type="region of interest" description="Disordered" evidence="1">
    <location>
        <begin position="180"/>
        <end position="226"/>
    </location>
</feature>
<protein>
    <recommendedName>
        <fullName evidence="5">Secreted protein</fullName>
    </recommendedName>
</protein>
<keyword evidence="4" id="KW-1185">Reference proteome</keyword>
<keyword evidence="2" id="KW-1133">Transmembrane helix</keyword>
<sequence>MAKSQDPYNGSGDSYSRYPETSAWATPSNGQSGFAETRAYPSASASQSTPSNEQVFPTQSYQSQGYSNQGYSNQGFAQPQQGNPQQGYSQQNYGQQAYYESGSYEPAYEDGARKSRTPGWLWALITLLTLGILATAVALFGVTQGWFGGSGSGSGAGAGSDSEENGAGSDEIVTVTSTADEAAGDDADNNEGAGATVEKKDPEPEKEPKRSFSNAWAEPGTPTSGPFVDSVRDAYISNYNATGDVNATIGAYSPVTGTTYTMHCSDQGSFVRCSGGNHAVVNIS</sequence>